<protein>
    <submittedName>
        <fullName evidence="2">Uncharacterized protein</fullName>
    </submittedName>
</protein>
<dbReference type="OrthoDB" id="3794585at2759"/>
<feature type="compositionally biased region" description="Polar residues" evidence="1">
    <location>
        <begin position="351"/>
        <end position="374"/>
    </location>
</feature>
<keyword evidence="3" id="KW-1185">Reference proteome</keyword>
<dbReference type="AlphaFoldDB" id="A0A9P4HDL3"/>
<sequence>MDDDVNFCGGRLRLAAFLRVVEKGIPERPARFKRRVPWVDQTASRAEDDVPAFDHVLPAASLSQTNERTESISRDLSEEHITDSSNHVREVVCLEVGVDPHPNSAKHPDFEYDVPRSPTPTNISLPHGDYPHMGSTEESCNESDCANTRTAASTIPSNLNVTKLQTTKVQRGSGKSQKPSSARKRRLRVRSLALLRTSTTDGLPSPSDADNVFVTPITKADPIEDSQMRAPLGARLCPQGVTLLRASRPMKEASAHINLPLSENSAKGGMSLKDPLSILGPDSATKRSLIRRALRSHIVADGFEADELVIASTKKAHRRRKLPPRELKQTQAVSGLALATGALPTPLISHHSMSSPSELVNSRSTASFSGTLPTASHPRPSIDISQATLPRSRHSSNVRPHSRDQSSNRESAIRGQLLSITAPIRRESDSSESDGTNEVRSMDSEGDDNDDVVEPEEDFSFDSVPALSGRRHSYVEDSRYFENAIHNLDIEEQYRSPEDEVWSQYNDMV</sequence>
<name>A0A9P4HDL3_9PLEO</name>
<feature type="region of interest" description="Disordered" evidence="1">
    <location>
        <begin position="314"/>
        <end position="333"/>
    </location>
</feature>
<gene>
    <name evidence="2" type="ORF">EK21DRAFT_86912</name>
</gene>
<evidence type="ECO:0000313" key="2">
    <source>
        <dbReference type="EMBL" id="KAF2032593.1"/>
    </source>
</evidence>
<feature type="region of interest" description="Disordered" evidence="1">
    <location>
        <begin position="166"/>
        <end position="187"/>
    </location>
</feature>
<reference evidence="2" key="1">
    <citation type="journal article" date="2020" name="Stud. Mycol.">
        <title>101 Dothideomycetes genomes: a test case for predicting lifestyles and emergence of pathogens.</title>
        <authorList>
            <person name="Haridas S."/>
            <person name="Albert R."/>
            <person name="Binder M."/>
            <person name="Bloem J."/>
            <person name="Labutti K."/>
            <person name="Salamov A."/>
            <person name="Andreopoulos B."/>
            <person name="Baker S."/>
            <person name="Barry K."/>
            <person name="Bills G."/>
            <person name="Bluhm B."/>
            <person name="Cannon C."/>
            <person name="Castanera R."/>
            <person name="Culley D."/>
            <person name="Daum C."/>
            <person name="Ezra D."/>
            <person name="Gonzalez J."/>
            <person name="Henrissat B."/>
            <person name="Kuo A."/>
            <person name="Liang C."/>
            <person name="Lipzen A."/>
            <person name="Lutzoni F."/>
            <person name="Magnuson J."/>
            <person name="Mondo S."/>
            <person name="Nolan M."/>
            <person name="Ohm R."/>
            <person name="Pangilinan J."/>
            <person name="Park H.-J."/>
            <person name="Ramirez L."/>
            <person name="Alfaro M."/>
            <person name="Sun H."/>
            <person name="Tritt A."/>
            <person name="Yoshinaga Y."/>
            <person name="Zwiers L.-H."/>
            <person name="Turgeon B."/>
            <person name="Goodwin S."/>
            <person name="Spatafora J."/>
            <person name="Crous P."/>
            <person name="Grigoriev I."/>
        </authorList>
    </citation>
    <scope>NUCLEOTIDE SEQUENCE</scope>
    <source>
        <strain evidence="2">CBS 110217</strain>
    </source>
</reference>
<organism evidence="2 3">
    <name type="scientific">Setomelanomma holmii</name>
    <dbReference type="NCBI Taxonomy" id="210430"/>
    <lineage>
        <taxon>Eukaryota</taxon>
        <taxon>Fungi</taxon>
        <taxon>Dikarya</taxon>
        <taxon>Ascomycota</taxon>
        <taxon>Pezizomycotina</taxon>
        <taxon>Dothideomycetes</taxon>
        <taxon>Pleosporomycetidae</taxon>
        <taxon>Pleosporales</taxon>
        <taxon>Pleosporineae</taxon>
        <taxon>Phaeosphaeriaceae</taxon>
        <taxon>Setomelanomma</taxon>
    </lineage>
</organism>
<dbReference type="EMBL" id="ML978171">
    <property type="protein sequence ID" value="KAF2032593.1"/>
    <property type="molecule type" value="Genomic_DNA"/>
</dbReference>
<accession>A0A9P4HDL3</accession>
<feature type="region of interest" description="Disordered" evidence="1">
    <location>
        <begin position="348"/>
        <end position="458"/>
    </location>
</feature>
<feature type="compositionally biased region" description="Polar residues" evidence="1">
    <location>
        <begin position="166"/>
        <end position="179"/>
    </location>
</feature>
<evidence type="ECO:0000256" key="1">
    <source>
        <dbReference type="SAM" id="MobiDB-lite"/>
    </source>
</evidence>
<comment type="caution">
    <text evidence="2">The sequence shown here is derived from an EMBL/GenBank/DDBJ whole genome shotgun (WGS) entry which is preliminary data.</text>
</comment>
<proteinExistence type="predicted"/>
<evidence type="ECO:0000313" key="3">
    <source>
        <dbReference type="Proteomes" id="UP000799777"/>
    </source>
</evidence>
<feature type="compositionally biased region" description="Acidic residues" evidence="1">
    <location>
        <begin position="444"/>
        <end position="458"/>
    </location>
</feature>
<dbReference type="Proteomes" id="UP000799777">
    <property type="component" value="Unassembled WGS sequence"/>
</dbReference>